<keyword evidence="2" id="KW-0436">Ligase</keyword>
<evidence type="ECO:0000259" key="1">
    <source>
        <dbReference type="Pfam" id="PF04127"/>
    </source>
</evidence>
<accession>A0A075H7M9</accession>
<dbReference type="GO" id="GO:0015937">
    <property type="term" value="P:coenzyme A biosynthetic process"/>
    <property type="evidence" value="ECO:0007669"/>
    <property type="project" value="UniProtKB-ARBA"/>
</dbReference>
<dbReference type="AlphaFoldDB" id="A0A075H7M9"/>
<gene>
    <name evidence="2" type="primary">coaBC</name>
    <name evidence="2" type="synonym">dfp</name>
</gene>
<organism evidence="2">
    <name type="scientific">uncultured marine thaumarchaeote KM3_49_A08</name>
    <dbReference type="NCBI Taxonomy" id="1456171"/>
    <lineage>
        <taxon>Archaea</taxon>
        <taxon>Nitrososphaerota</taxon>
        <taxon>environmental samples</taxon>
    </lineage>
</organism>
<dbReference type="InterPro" id="IPR007085">
    <property type="entry name" value="DNA/pantothenate-metab_flavo_C"/>
</dbReference>
<name>A0A075H7M9_9ARCH</name>
<dbReference type="EMBL" id="KF900909">
    <property type="protein sequence ID" value="AIF11090.1"/>
    <property type="molecule type" value="Genomic_DNA"/>
</dbReference>
<reference evidence="2" key="1">
    <citation type="journal article" date="2014" name="Genome Biol. Evol.">
        <title>Pangenome evidence for extensive interdomain horizontal transfer affecting lineage core and shell genes in uncultured planktonic thaumarchaeota and euryarchaeota.</title>
        <authorList>
            <person name="Deschamps P."/>
            <person name="Zivanovic Y."/>
            <person name="Moreira D."/>
            <person name="Rodriguez-Valera F."/>
            <person name="Lopez-Garcia P."/>
        </authorList>
    </citation>
    <scope>NUCLEOTIDE SEQUENCE</scope>
</reference>
<dbReference type="GO" id="GO:0004633">
    <property type="term" value="F:phosphopantothenoylcysteine decarboxylase activity"/>
    <property type="evidence" value="ECO:0007669"/>
    <property type="project" value="UniProtKB-EC"/>
</dbReference>
<dbReference type="Pfam" id="PF04127">
    <property type="entry name" value="DFP"/>
    <property type="match status" value="1"/>
</dbReference>
<sequence length="142" mass="16446">MKVKKQMKKKFDIIILAAAASDYIPKNQYTKKIKSTKKSLTLKLKKAPKIIDHIKKLQKDVFLIGFKAEVDISKKELVLQAKQKLKDSKADMIIANDIGKKYFKDTRYNELLIVDSKKVVTIGRNKKERIAKLICKNIEKRI</sequence>
<evidence type="ECO:0000313" key="2">
    <source>
        <dbReference type="EMBL" id="AIF11090.1"/>
    </source>
</evidence>
<dbReference type="SUPFAM" id="SSF102645">
    <property type="entry name" value="CoaB-like"/>
    <property type="match status" value="1"/>
</dbReference>
<dbReference type="GO" id="GO:0016874">
    <property type="term" value="F:ligase activity"/>
    <property type="evidence" value="ECO:0007669"/>
    <property type="project" value="UniProtKB-KW"/>
</dbReference>
<dbReference type="Gene3D" id="3.40.50.10300">
    <property type="entry name" value="CoaB-like"/>
    <property type="match status" value="1"/>
</dbReference>
<protein>
    <submittedName>
        <fullName evidence="2">Phosphopantothenoylcysteine decarboxylase/phosphopantothenate--cysteine ligase (CoaBC, dfp)</fullName>
        <ecNumber evidence="2">4.1.1.36</ecNumber>
    </submittedName>
</protein>
<dbReference type="EC" id="4.1.1.36" evidence="2"/>
<feature type="domain" description="DNA/pantothenate metabolism flavoprotein C-terminal" evidence="1">
    <location>
        <begin position="6"/>
        <end position="140"/>
    </location>
</feature>
<dbReference type="InterPro" id="IPR035929">
    <property type="entry name" value="CoaB-like_sf"/>
</dbReference>
<keyword evidence="2" id="KW-0456">Lyase</keyword>
<proteinExistence type="predicted"/>